<keyword evidence="1" id="KW-1133">Transmembrane helix</keyword>
<evidence type="ECO:0000313" key="3">
    <source>
        <dbReference type="Proteomes" id="UP001432062"/>
    </source>
</evidence>
<feature type="transmembrane region" description="Helical" evidence="1">
    <location>
        <begin position="102"/>
        <end position="120"/>
    </location>
</feature>
<sequence length="137" mass="14738">MTSALKWLSMAMGVVIVGIGIFHMAAGIDGIPDMGSSGVTADSQTRFFGGIFVGYGLAWIWAARRTPISAPAVRWLAGIFLLSGVARLISVAVYGWPHWFQIVLTAIEFALPPIFFWLAAAHEKRTAFTTDRVPAAG</sequence>
<dbReference type="EMBL" id="CP109441">
    <property type="protein sequence ID" value="WUV47904.1"/>
    <property type="molecule type" value="Genomic_DNA"/>
</dbReference>
<proteinExistence type="predicted"/>
<dbReference type="InterPro" id="IPR025597">
    <property type="entry name" value="DUF4345"/>
</dbReference>
<accession>A0ABZ1YXE0</accession>
<feature type="transmembrane region" description="Helical" evidence="1">
    <location>
        <begin position="7"/>
        <end position="26"/>
    </location>
</feature>
<reference evidence="2" key="1">
    <citation type="submission" date="2022-10" db="EMBL/GenBank/DDBJ databases">
        <title>The complete genomes of actinobacterial strains from the NBC collection.</title>
        <authorList>
            <person name="Joergensen T.S."/>
            <person name="Alvarez Arevalo M."/>
            <person name="Sterndorff E.B."/>
            <person name="Faurdal D."/>
            <person name="Vuksanovic O."/>
            <person name="Mourched A.-S."/>
            <person name="Charusanti P."/>
            <person name="Shaw S."/>
            <person name="Blin K."/>
            <person name="Weber T."/>
        </authorList>
    </citation>
    <scope>NUCLEOTIDE SEQUENCE</scope>
    <source>
        <strain evidence="2">NBC_01482</strain>
    </source>
</reference>
<keyword evidence="1" id="KW-0472">Membrane</keyword>
<keyword evidence="3" id="KW-1185">Reference proteome</keyword>
<dbReference type="Proteomes" id="UP001432062">
    <property type="component" value="Chromosome"/>
</dbReference>
<feature type="transmembrane region" description="Helical" evidence="1">
    <location>
        <begin position="75"/>
        <end position="96"/>
    </location>
</feature>
<evidence type="ECO:0000313" key="2">
    <source>
        <dbReference type="EMBL" id="WUV47904.1"/>
    </source>
</evidence>
<keyword evidence="1" id="KW-0812">Transmembrane</keyword>
<name>A0ABZ1YXE0_9NOCA</name>
<feature type="transmembrane region" description="Helical" evidence="1">
    <location>
        <begin position="46"/>
        <end position="63"/>
    </location>
</feature>
<dbReference type="RefSeq" id="WP_327100958.1">
    <property type="nucleotide sequence ID" value="NZ_CP109149.1"/>
</dbReference>
<gene>
    <name evidence="2" type="ORF">OG563_06685</name>
</gene>
<dbReference type="Pfam" id="PF14248">
    <property type="entry name" value="DUF4345"/>
    <property type="match status" value="1"/>
</dbReference>
<protein>
    <submittedName>
        <fullName evidence="2">DUF4345 domain-containing protein</fullName>
    </submittedName>
</protein>
<organism evidence="2 3">
    <name type="scientific">Nocardia vinacea</name>
    <dbReference type="NCBI Taxonomy" id="96468"/>
    <lineage>
        <taxon>Bacteria</taxon>
        <taxon>Bacillati</taxon>
        <taxon>Actinomycetota</taxon>
        <taxon>Actinomycetes</taxon>
        <taxon>Mycobacteriales</taxon>
        <taxon>Nocardiaceae</taxon>
        <taxon>Nocardia</taxon>
    </lineage>
</organism>
<evidence type="ECO:0000256" key="1">
    <source>
        <dbReference type="SAM" id="Phobius"/>
    </source>
</evidence>